<accession>A0AC60QYT5</accession>
<evidence type="ECO:0000313" key="1">
    <source>
        <dbReference type="EMBL" id="KAG0444779.1"/>
    </source>
</evidence>
<reference evidence="1 2" key="1">
    <citation type="journal article" date="2020" name="Cell">
        <title>Large-Scale Comparative Analyses of Tick Genomes Elucidate Their Genetic Diversity and Vector Capacities.</title>
        <authorList>
            <consortium name="Tick Genome and Microbiome Consortium (TIGMIC)"/>
            <person name="Jia N."/>
            <person name="Wang J."/>
            <person name="Shi W."/>
            <person name="Du L."/>
            <person name="Sun Y."/>
            <person name="Zhan W."/>
            <person name="Jiang J.F."/>
            <person name="Wang Q."/>
            <person name="Zhang B."/>
            <person name="Ji P."/>
            <person name="Bell-Sakyi L."/>
            <person name="Cui X.M."/>
            <person name="Yuan T.T."/>
            <person name="Jiang B.G."/>
            <person name="Yang W.F."/>
            <person name="Lam T.T."/>
            <person name="Chang Q.C."/>
            <person name="Ding S.J."/>
            <person name="Wang X.J."/>
            <person name="Zhu J.G."/>
            <person name="Ruan X.D."/>
            <person name="Zhao L."/>
            <person name="Wei J.T."/>
            <person name="Ye R.Z."/>
            <person name="Que T.C."/>
            <person name="Du C.H."/>
            <person name="Zhou Y.H."/>
            <person name="Cheng J.X."/>
            <person name="Dai P.F."/>
            <person name="Guo W.B."/>
            <person name="Han X.H."/>
            <person name="Huang E.J."/>
            <person name="Li L.F."/>
            <person name="Wei W."/>
            <person name="Gao Y.C."/>
            <person name="Liu J.Z."/>
            <person name="Shao H.Z."/>
            <person name="Wang X."/>
            <person name="Wang C.C."/>
            <person name="Yang T.C."/>
            <person name="Huo Q.B."/>
            <person name="Li W."/>
            <person name="Chen H.Y."/>
            <person name="Chen S.E."/>
            <person name="Zhou L.G."/>
            <person name="Ni X.B."/>
            <person name="Tian J.H."/>
            <person name="Sheng Y."/>
            <person name="Liu T."/>
            <person name="Pan Y.S."/>
            <person name="Xia L.Y."/>
            <person name="Li J."/>
            <person name="Zhao F."/>
            <person name="Cao W.C."/>
        </authorList>
    </citation>
    <scope>NUCLEOTIDE SEQUENCE [LARGE SCALE GENOMIC DNA]</scope>
    <source>
        <strain evidence="1">Iper-2018</strain>
    </source>
</reference>
<sequence length="328" mass="35596">MPAFTADEGENQNMALIMTTQANQANQVQVTTLPDLSTSLWEDPTLLAIAQGKQRGVATNWHVSTGRQLSTCTIWKAGLKEQFALAQQPGDSLQQHAFAKFKILSRCPVPITDKERIEYLVQGIRDDQIATSIAVHRPRTVDGFLKIVSEINRTIDHSRLALTPTFPKPARDGRLSASGSTAHFNCAPSISQTGHMRIADMHPDEQEASGSSITVITASLVNELALLPWTKPALLVVGGAFLTPKIVVLLLIALGPMSVTAEAAFDPPHSTAKPLQNKDESHEDAPLWKTRPDPGRSLELSPPELGPLGTRSKHQTTFSMPSLVPAFK</sequence>
<dbReference type="EMBL" id="JABSTQ010001482">
    <property type="protein sequence ID" value="KAG0444779.1"/>
    <property type="molecule type" value="Genomic_DNA"/>
</dbReference>
<gene>
    <name evidence="1" type="ORF">HPB47_013388</name>
</gene>
<evidence type="ECO:0000313" key="2">
    <source>
        <dbReference type="Proteomes" id="UP000805193"/>
    </source>
</evidence>
<organism evidence="1 2">
    <name type="scientific">Ixodes persulcatus</name>
    <name type="common">Taiga tick</name>
    <dbReference type="NCBI Taxonomy" id="34615"/>
    <lineage>
        <taxon>Eukaryota</taxon>
        <taxon>Metazoa</taxon>
        <taxon>Ecdysozoa</taxon>
        <taxon>Arthropoda</taxon>
        <taxon>Chelicerata</taxon>
        <taxon>Arachnida</taxon>
        <taxon>Acari</taxon>
        <taxon>Parasitiformes</taxon>
        <taxon>Ixodida</taxon>
        <taxon>Ixodoidea</taxon>
        <taxon>Ixodidae</taxon>
        <taxon>Ixodinae</taxon>
        <taxon>Ixodes</taxon>
    </lineage>
</organism>
<proteinExistence type="predicted"/>
<protein>
    <submittedName>
        <fullName evidence="1">Uncharacterized protein</fullName>
    </submittedName>
</protein>
<dbReference type="Proteomes" id="UP000805193">
    <property type="component" value="Unassembled WGS sequence"/>
</dbReference>
<keyword evidence="2" id="KW-1185">Reference proteome</keyword>
<comment type="caution">
    <text evidence="1">The sequence shown here is derived from an EMBL/GenBank/DDBJ whole genome shotgun (WGS) entry which is preliminary data.</text>
</comment>
<name>A0AC60QYT5_IXOPE</name>